<dbReference type="Proteomes" id="UP000020077">
    <property type="component" value="Unassembled WGS sequence"/>
</dbReference>
<gene>
    <name evidence="1" type="ORF">AW09_000391</name>
</gene>
<name>A0A080LZC5_9PROT</name>
<comment type="caution">
    <text evidence="1">The sequence shown here is derived from an EMBL/GenBank/DDBJ whole genome shotgun (WGS) entry which is preliminary data.</text>
</comment>
<sequence>MGTAVLLVRPDDNDPLHRLAILGLVRTHQARQIVGVGEGYSALAGSHRPDLIGIATFGRAGEVGNHPSCPLLGFRLPLMGNDRGHQRQVVGVGTRAGADLALQSRIGKIAVSLQLLGLHGTFGVDDDARTDGKREPVTRAQMRGNAGLQQRRPQRCKQSHLVCCRQTRGIDRQQDIRWTVGPLVADPFEQLVFLALDALDGDSGLLCEAVVQGFIGLVMAGRVQVQHLLLSLRTHKGCSGEQQADQRTGKGKVHGYGSRQINAVWFRRPHDSRCLAVCKCESLSIIGNNHWPLAGIALARPCAPPASTPPGTRWYRLKSRRMRCTLIP</sequence>
<reference evidence="1 2" key="1">
    <citation type="submission" date="2014-02" db="EMBL/GenBank/DDBJ databases">
        <title>Expanding our view of genomic diversity in Candidatus Accumulibacter clades.</title>
        <authorList>
            <person name="Skennerton C.T."/>
            <person name="Barr J.J."/>
            <person name="Slater F.R."/>
            <person name="Bond P.L."/>
            <person name="Tyson G.W."/>
        </authorList>
    </citation>
    <scope>NUCLEOTIDE SEQUENCE [LARGE SCALE GENOMIC DNA]</scope>
    <source>
        <strain evidence="2">BA-91</strain>
    </source>
</reference>
<dbReference type="EMBL" id="JDVG02000060">
    <property type="protein sequence ID" value="KFB74322.1"/>
    <property type="molecule type" value="Genomic_DNA"/>
</dbReference>
<accession>A0A080LZC5</accession>
<organism evidence="1 2">
    <name type="scientific">Candidatus Accumulibacter phosphatis</name>
    <dbReference type="NCBI Taxonomy" id="327160"/>
    <lineage>
        <taxon>Bacteria</taxon>
        <taxon>Pseudomonadati</taxon>
        <taxon>Pseudomonadota</taxon>
        <taxon>Betaproteobacteria</taxon>
        <taxon>Candidatus Accumulibacter</taxon>
    </lineage>
</organism>
<dbReference type="AlphaFoldDB" id="A0A080LZC5"/>
<proteinExistence type="predicted"/>
<protein>
    <submittedName>
        <fullName evidence="1">Uncharacterized protein</fullName>
    </submittedName>
</protein>
<evidence type="ECO:0000313" key="2">
    <source>
        <dbReference type="Proteomes" id="UP000020077"/>
    </source>
</evidence>
<evidence type="ECO:0000313" key="1">
    <source>
        <dbReference type="EMBL" id="KFB74322.1"/>
    </source>
</evidence>